<comment type="caution">
    <text evidence="2">The sequence shown here is derived from an EMBL/GenBank/DDBJ whole genome shotgun (WGS) entry which is preliminary data.</text>
</comment>
<gene>
    <name evidence="2" type="ORF">H3H36_02420</name>
</gene>
<dbReference type="GO" id="GO:0006313">
    <property type="term" value="P:DNA transposition"/>
    <property type="evidence" value="ECO:0007669"/>
    <property type="project" value="InterPro"/>
</dbReference>
<dbReference type="GO" id="GO:0004803">
    <property type="term" value="F:transposase activity"/>
    <property type="evidence" value="ECO:0007669"/>
    <property type="project" value="InterPro"/>
</dbReference>
<dbReference type="InterPro" id="IPR002513">
    <property type="entry name" value="Tn3_Tnp_DDE_dom"/>
</dbReference>
<dbReference type="EMBL" id="JACEZS010000001">
    <property type="protein sequence ID" value="MBA5604217.1"/>
    <property type="molecule type" value="Genomic_DNA"/>
</dbReference>
<proteinExistence type="predicted"/>
<evidence type="ECO:0000313" key="2">
    <source>
        <dbReference type="EMBL" id="MBA5604217.1"/>
    </source>
</evidence>
<organism evidence="2 3">
    <name type="scientific">Rugamonas fusca</name>
    <dbReference type="NCBI Taxonomy" id="2758568"/>
    <lineage>
        <taxon>Bacteria</taxon>
        <taxon>Pseudomonadati</taxon>
        <taxon>Pseudomonadota</taxon>
        <taxon>Betaproteobacteria</taxon>
        <taxon>Burkholderiales</taxon>
        <taxon>Oxalobacteraceae</taxon>
        <taxon>Telluria group</taxon>
        <taxon>Rugamonas</taxon>
    </lineage>
</organism>
<evidence type="ECO:0000259" key="1">
    <source>
        <dbReference type="Pfam" id="PF01526"/>
    </source>
</evidence>
<protein>
    <submittedName>
        <fullName evidence="2">Transposase</fullName>
    </submittedName>
</protein>
<dbReference type="Proteomes" id="UP000566711">
    <property type="component" value="Unassembled WGS sequence"/>
</dbReference>
<evidence type="ECO:0000313" key="3">
    <source>
        <dbReference type="Proteomes" id="UP000566711"/>
    </source>
</evidence>
<keyword evidence="3" id="KW-1185">Reference proteome</keyword>
<dbReference type="AlphaFoldDB" id="A0A7W2I5B9"/>
<name>A0A7W2I5B9_9BURK</name>
<dbReference type="Pfam" id="PF01526">
    <property type="entry name" value="DDE_Tnp_Tn3"/>
    <property type="match status" value="1"/>
</dbReference>
<sequence length="361" mass="40602">MPRYWGSGKSASADGTKWNIYEANLLSEYHIRYGGYGGIGYYHVSDKYIALFMRFVVPVRTVHAGPNPKYFGVGRGVTWYNLLSDQFSGLNDIIVPGTLRDSLILLAVVLEQQTDLQPTQIMTDTGAYSDVVFGLFRLLGYRFSPRLADVGGTRFWRIDPQADYGQLNPISAHHLSLQKIVPHWDDMLRLVGSLKLGRVSAAVIMRTLQVGDRPTRLAQAIAEYGRIDKTVHALTYIDDEAKRRGTLTQLNRGEGRHSVARAVFHGKRGELRQHYREGQEDQLGALGLVLNMIVLWNTIYMEAIVNQLRAEGYPVNDEDVARLSPLLHEHINMLGRYSFSVPEAVAKGELRPFRDPADSDS</sequence>
<reference evidence="2 3" key="1">
    <citation type="submission" date="2020-07" db="EMBL/GenBank/DDBJ databases">
        <title>Novel species isolated from subtropical streams in China.</title>
        <authorList>
            <person name="Lu H."/>
        </authorList>
    </citation>
    <scope>NUCLEOTIDE SEQUENCE [LARGE SCALE GENOMIC DNA]</scope>
    <source>
        <strain evidence="2 3">FT3S</strain>
    </source>
</reference>
<feature type="domain" description="Tn3 transposase DDE" evidence="1">
    <location>
        <begin position="53"/>
        <end position="337"/>
    </location>
</feature>
<accession>A0A7W2I5B9</accession>